<accession>A0A8H6ZAL4</accession>
<gene>
    <name evidence="1" type="ORF">MSAN_00444000</name>
</gene>
<keyword evidence="2" id="KW-1185">Reference proteome</keyword>
<evidence type="ECO:0000313" key="2">
    <source>
        <dbReference type="Proteomes" id="UP000623467"/>
    </source>
</evidence>
<protein>
    <submittedName>
        <fullName evidence="1">Uncharacterized protein</fullName>
    </submittedName>
</protein>
<evidence type="ECO:0000313" key="1">
    <source>
        <dbReference type="EMBL" id="KAF7375558.1"/>
    </source>
</evidence>
<name>A0A8H6ZAL4_9AGAR</name>
<sequence length="203" mass="21527">MPPLPLGSKGSVGSWDQAGLERGFGRAPSHFLLGAFGSENAVPLPLPGTGAGAGLAPGIRIVGSPSPAPSSFPQHPLRRRSCSIRRRNALSRRLCRRLETSAPHLSLDLDDAPPGAEGRWRLLGGSTQSLLLRSSTSSFGVNGSGEWGEGTGRRGMFGLGPAAQYVHFAGHSSEHGSFVPLARRERLVRLHGLYQTLVFGYEL</sequence>
<dbReference type="EMBL" id="JACAZH010000002">
    <property type="protein sequence ID" value="KAF7375558.1"/>
    <property type="molecule type" value="Genomic_DNA"/>
</dbReference>
<dbReference type="AlphaFoldDB" id="A0A8H6ZAL4"/>
<dbReference type="OrthoDB" id="3069188at2759"/>
<comment type="caution">
    <text evidence="1">The sequence shown here is derived from an EMBL/GenBank/DDBJ whole genome shotgun (WGS) entry which is preliminary data.</text>
</comment>
<reference evidence="1" key="1">
    <citation type="submission" date="2020-05" db="EMBL/GenBank/DDBJ databases">
        <title>Mycena genomes resolve the evolution of fungal bioluminescence.</title>
        <authorList>
            <person name="Tsai I.J."/>
        </authorList>
    </citation>
    <scope>NUCLEOTIDE SEQUENCE</scope>
    <source>
        <strain evidence="1">160909Yilan</strain>
    </source>
</reference>
<proteinExistence type="predicted"/>
<dbReference type="Proteomes" id="UP000623467">
    <property type="component" value="Unassembled WGS sequence"/>
</dbReference>
<organism evidence="1 2">
    <name type="scientific">Mycena sanguinolenta</name>
    <dbReference type="NCBI Taxonomy" id="230812"/>
    <lineage>
        <taxon>Eukaryota</taxon>
        <taxon>Fungi</taxon>
        <taxon>Dikarya</taxon>
        <taxon>Basidiomycota</taxon>
        <taxon>Agaricomycotina</taxon>
        <taxon>Agaricomycetes</taxon>
        <taxon>Agaricomycetidae</taxon>
        <taxon>Agaricales</taxon>
        <taxon>Marasmiineae</taxon>
        <taxon>Mycenaceae</taxon>
        <taxon>Mycena</taxon>
    </lineage>
</organism>